<name>A0ABR1RTK8_9PEZI</name>
<dbReference type="SUPFAM" id="SSF51182">
    <property type="entry name" value="RmlC-like cupins"/>
    <property type="match status" value="1"/>
</dbReference>
<keyword evidence="3" id="KW-1185">Reference proteome</keyword>
<evidence type="ECO:0000313" key="2">
    <source>
        <dbReference type="EMBL" id="KAK8017901.1"/>
    </source>
</evidence>
<accession>A0ABR1RTK8</accession>
<gene>
    <name evidence="2" type="ORF">PG993_014227</name>
</gene>
<feature type="domain" description="Cupin type-2" evidence="1">
    <location>
        <begin position="34"/>
        <end position="82"/>
    </location>
</feature>
<dbReference type="InterPro" id="IPR014710">
    <property type="entry name" value="RmlC-like_jellyroll"/>
</dbReference>
<dbReference type="EMBL" id="JAQQWK010000013">
    <property type="protein sequence ID" value="KAK8017901.1"/>
    <property type="molecule type" value="Genomic_DNA"/>
</dbReference>
<comment type="caution">
    <text evidence="2">The sequence shown here is derived from an EMBL/GenBank/DDBJ whole genome shotgun (WGS) entry which is preliminary data.</text>
</comment>
<evidence type="ECO:0000259" key="1">
    <source>
        <dbReference type="Pfam" id="PF07883"/>
    </source>
</evidence>
<proteinExistence type="predicted"/>
<dbReference type="Proteomes" id="UP001444661">
    <property type="component" value="Unassembled WGS sequence"/>
</dbReference>
<dbReference type="InterPro" id="IPR013096">
    <property type="entry name" value="Cupin_2"/>
</dbReference>
<evidence type="ECO:0000313" key="3">
    <source>
        <dbReference type="Proteomes" id="UP001444661"/>
    </source>
</evidence>
<reference evidence="2 3" key="1">
    <citation type="submission" date="2023-01" db="EMBL/GenBank/DDBJ databases">
        <title>Analysis of 21 Apiospora genomes using comparative genomics revels a genus with tremendous synthesis potential of carbohydrate active enzymes and secondary metabolites.</title>
        <authorList>
            <person name="Sorensen T."/>
        </authorList>
    </citation>
    <scope>NUCLEOTIDE SEQUENCE [LARGE SCALE GENOMIC DNA]</scope>
    <source>
        <strain evidence="2 3">CBS 33761</strain>
    </source>
</reference>
<dbReference type="Gene3D" id="2.60.120.10">
    <property type="entry name" value="Jelly Rolls"/>
    <property type="match status" value="1"/>
</dbReference>
<organism evidence="2 3">
    <name type="scientific">Apiospora rasikravindrae</name>
    <dbReference type="NCBI Taxonomy" id="990691"/>
    <lineage>
        <taxon>Eukaryota</taxon>
        <taxon>Fungi</taxon>
        <taxon>Dikarya</taxon>
        <taxon>Ascomycota</taxon>
        <taxon>Pezizomycotina</taxon>
        <taxon>Sordariomycetes</taxon>
        <taxon>Xylariomycetidae</taxon>
        <taxon>Amphisphaeriales</taxon>
        <taxon>Apiosporaceae</taxon>
        <taxon>Apiospora</taxon>
    </lineage>
</organism>
<sequence length="165" mass="18571">MSLMCVEDEPVNSINRYYAEHVATGEEDADNVYVPPHWHKIHGEYHIVLKGRLEITVDGKVIILKAGDPTLYVPPKAVHSIRSFPGERMVAQERAEPPGMYKLEYFNDALSTGVFKDNKAHLVRALYDGDGYLPLAFGIKPLEEVLMWIIATLARLFAPAKPKLL</sequence>
<dbReference type="Pfam" id="PF07883">
    <property type="entry name" value="Cupin_2"/>
    <property type="match status" value="1"/>
</dbReference>
<protein>
    <recommendedName>
        <fullName evidence="1">Cupin type-2 domain-containing protein</fullName>
    </recommendedName>
</protein>
<dbReference type="InterPro" id="IPR011051">
    <property type="entry name" value="RmlC_Cupin_sf"/>
</dbReference>